<dbReference type="Gene3D" id="3.40.50.720">
    <property type="entry name" value="NAD(P)-binding Rossmann-like Domain"/>
    <property type="match status" value="1"/>
</dbReference>
<sequence>LTGQGEPVVGLDSDPAKVEYHAAKGRRVLYGDAEDPALWEGLELNGVKGVILALPDLEARLRAARALRAKGLGGVVGAVSYAKEEDAPLKGAGVDVVFHPLLEAGERLAERVLEKGGA</sequence>
<evidence type="ECO:0000259" key="1">
    <source>
        <dbReference type="Pfam" id="PF02254"/>
    </source>
</evidence>
<feature type="non-terminal residue" evidence="2">
    <location>
        <position position="1"/>
    </location>
</feature>
<reference evidence="2 3" key="1">
    <citation type="journal article" date="2019" name="Extremophiles">
        <title>Biogeography of thermophiles and predominance of Thermus scotoductus in domestic water heaters.</title>
        <authorList>
            <person name="Wilpiszeski R.L."/>
            <person name="Zhang Z."/>
            <person name="House C.H."/>
        </authorList>
    </citation>
    <scope>NUCLEOTIDE SEQUENCE [LARGE SCALE GENOMIC DNA]</scope>
    <source>
        <strain evidence="2 3">27_S27</strain>
    </source>
</reference>
<dbReference type="InterPro" id="IPR003148">
    <property type="entry name" value="RCK_N"/>
</dbReference>
<accession>A0A430RX91</accession>
<organism evidence="2 3">
    <name type="scientific">Thermus scotoductus</name>
    <dbReference type="NCBI Taxonomy" id="37636"/>
    <lineage>
        <taxon>Bacteria</taxon>
        <taxon>Thermotogati</taxon>
        <taxon>Deinococcota</taxon>
        <taxon>Deinococci</taxon>
        <taxon>Thermales</taxon>
        <taxon>Thermaceae</taxon>
        <taxon>Thermus</taxon>
    </lineage>
</organism>
<dbReference type="EMBL" id="PELW01000179">
    <property type="protein sequence ID" value="RTH25406.1"/>
    <property type="molecule type" value="Genomic_DNA"/>
</dbReference>
<name>A0A430RX91_THESC</name>
<dbReference type="GO" id="GO:0006813">
    <property type="term" value="P:potassium ion transport"/>
    <property type="evidence" value="ECO:0007669"/>
    <property type="project" value="InterPro"/>
</dbReference>
<comment type="caution">
    <text evidence="2">The sequence shown here is derived from an EMBL/GenBank/DDBJ whole genome shotgun (WGS) entry which is preliminary data.</text>
</comment>
<dbReference type="Pfam" id="PF02254">
    <property type="entry name" value="TrkA_N"/>
    <property type="match status" value="1"/>
</dbReference>
<dbReference type="SUPFAM" id="SSF51735">
    <property type="entry name" value="NAD(P)-binding Rossmann-fold domains"/>
    <property type="match status" value="1"/>
</dbReference>
<dbReference type="Proteomes" id="UP000286712">
    <property type="component" value="Unassembled WGS sequence"/>
</dbReference>
<proteinExistence type="predicted"/>
<dbReference type="InterPro" id="IPR036291">
    <property type="entry name" value="NAD(P)-bd_dom_sf"/>
</dbReference>
<gene>
    <name evidence="2" type="ORF">CSW40_06890</name>
</gene>
<dbReference type="RefSeq" id="WP_172960063.1">
    <property type="nucleotide sequence ID" value="NZ_PELW01000179.1"/>
</dbReference>
<protein>
    <submittedName>
        <fullName evidence="2">Sodium:proton exchanger</fullName>
    </submittedName>
</protein>
<dbReference type="AlphaFoldDB" id="A0A430RX91"/>
<feature type="domain" description="RCK N-terminal" evidence="1">
    <location>
        <begin position="4"/>
        <end position="100"/>
    </location>
</feature>
<evidence type="ECO:0000313" key="3">
    <source>
        <dbReference type="Proteomes" id="UP000286712"/>
    </source>
</evidence>
<evidence type="ECO:0000313" key="2">
    <source>
        <dbReference type="EMBL" id="RTH25406.1"/>
    </source>
</evidence>